<keyword evidence="2" id="KW-0560">Oxidoreductase</keyword>
<dbReference type="InterPro" id="IPR029061">
    <property type="entry name" value="THDP-binding"/>
</dbReference>
<protein>
    <submittedName>
        <fullName evidence="5">Alpha-ketoacid dehydrogenase subunit beta</fullName>
    </submittedName>
</protein>
<reference evidence="5 6" key="1">
    <citation type="submission" date="2022-05" db="EMBL/GenBank/DDBJ databases">
        <title>Sporolactobacillus sp nov CPB3-1, isolated from tree bark (Mangifera indica L.).</title>
        <authorList>
            <person name="Phuengjayaem S."/>
            <person name="Tanasupawat S."/>
        </authorList>
    </citation>
    <scope>NUCLEOTIDE SEQUENCE [LARGE SCALE GENOMIC DNA]</scope>
    <source>
        <strain evidence="5 6">CPB3-1</strain>
    </source>
</reference>
<evidence type="ECO:0000256" key="1">
    <source>
        <dbReference type="ARBA" id="ARBA00001964"/>
    </source>
</evidence>
<sequence>MTQMTMIQAITDAMRIELRNDEHVLVFGEDVAKNGGVFRATEGLYDEFGEERVFDTPLAESGIGGLALGLALQNYRPIMEIQFFGFVFEAMDSIASQLARLRYRSGGAYHAPVTIRSPFGGGVKTPELHADNLEGLFAQCPGLKVVIPSNPYDAKGLLIAAIRDNDPVIFLEHMKLYRSFRAEVPEEAYTIDIGKANIAREGKDITVITYGAMVQTALKAAEQLSKDNNIECEVIDLRTISPLDTETIAHSIKKTNRAVVVQEAQKQAGIGAQIIAEINDRALLYLDAPVGRVTAPDTVFPFAAAEDVWLPNENDIKNKVKEVIAF</sequence>
<evidence type="ECO:0000256" key="2">
    <source>
        <dbReference type="ARBA" id="ARBA00023002"/>
    </source>
</evidence>
<accession>A0ABT0M7Y6</accession>
<evidence type="ECO:0000259" key="4">
    <source>
        <dbReference type="SMART" id="SM00861"/>
    </source>
</evidence>
<dbReference type="PANTHER" id="PTHR43257">
    <property type="entry name" value="PYRUVATE DEHYDROGENASE E1 COMPONENT BETA SUBUNIT"/>
    <property type="match status" value="1"/>
</dbReference>
<dbReference type="Pfam" id="PF02780">
    <property type="entry name" value="Transketolase_C"/>
    <property type="match status" value="1"/>
</dbReference>
<dbReference type="InterPro" id="IPR033248">
    <property type="entry name" value="Transketolase_C"/>
</dbReference>
<proteinExistence type="predicted"/>
<evidence type="ECO:0000313" key="5">
    <source>
        <dbReference type="EMBL" id="MCL1630980.1"/>
    </source>
</evidence>
<dbReference type="SUPFAM" id="SSF52518">
    <property type="entry name" value="Thiamin diphosphate-binding fold (THDP-binding)"/>
    <property type="match status" value="1"/>
</dbReference>
<evidence type="ECO:0000256" key="3">
    <source>
        <dbReference type="ARBA" id="ARBA00023052"/>
    </source>
</evidence>
<dbReference type="CDD" id="cd07036">
    <property type="entry name" value="TPP_PYR_E1-PDHc-beta_like"/>
    <property type="match status" value="1"/>
</dbReference>
<dbReference type="InterPro" id="IPR005475">
    <property type="entry name" value="Transketolase-like_Pyr-bd"/>
</dbReference>
<dbReference type="Proteomes" id="UP001203004">
    <property type="component" value="Unassembled WGS sequence"/>
</dbReference>
<dbReference type="NCBIfam" id="NF006667">
    <property type="entry name" value="PRK09212.1"/>
    <property type="match status" value="1"/>
</dbReference>
<keyword evidence="6" id="KW-1185">Reference proteome</keyword>
<organism evidence="5 6">
    <name type="scientific">Sporolactobacillus mangiferae</name>
    <dbReference type="NCBI Taxonomy" id="2940498"/>
    <lineage>
        <taxon>Bacteria</taxon>
        <taxon>Bacillati</taxon>
        <taxon>Bacillota</taxon>
        <taxon>Bacilli</taxon>
        <taxon>Bacillales</taxon>
        <taxon>Sporolactobacillaceae</taxon>
        <taxon>Sporolactobacillus</taxon>
    </lineage>
</organism>
<dbReference type="SUPFAM" id="SSF52922">
    <property type="entry name" value="TK C-terminal domain-like"/>
    <property type="match status" value="1"/>
</dbReference>
<dbReference type="SMART" id="SM00861">
    <property type="entry name" value="Transket_pyr"/>
    <property type="match status" value="1"/>
</dbReference>
<dbReference type="EMBL" id="JAMAST010000002">
    <property type="protein sequence ID" value="MCL1630980.1"/>
    <property type="molecule type" value="Genomic_DNA"/>
</dbReference>
<name>A0ABT0M7Y6_9BACL</name>
<gene>
    <name evidence="5" type="ORF">M3N64_03345</name>
</gene>
<dbReference type="Gene3D" id="3.40.50.920">
    <property type="match status" value="1"/>
</dbReference>
<evidence type="ECO:0000313" key="6">
    <source>
        <dbReference type="Proteomes" id="UP001203004"/>
    </source>
</evidence>
<comment type="caution">
    <text evidence="5">The sequence shown here is derived from an EMBL/GenBank/DDBJ whole genome shotgun (WGS) entry which is preliminary data.</text>
</comment>
<dbReference type="PANTHER" id="PTHR43257:SF2">
    <property type="entry name" value="PYRUVATE DEHYDROGENASE E1 COMPONENT SUBUNIT BETA"/>
    <property type="match status" value="1"/>
</dbReference>
<dbReference type="Pfam" id="PF02779">
    <property type="entry name" value="Transket_pyr"/>
    <property type="match status" value="1"/>
</dbReference>
<keyword evidence="3" id="KW-0786">Thiamine pyrophosphate</keyword>
<dbReference type="RefSeq" id="WP_249097821.1">
    <property type="nucleotide sequence ID" value="NZ_JAMAST010000002.1"/>
</dbReference>
<dbReference type="InterPro" id="IPR009014">
    <property type="entry name" value="Transketo_C/PFOR_II"/>
</dbReference>
<dbReference type="Gene3D" id="3.40.50.970">
    <property type="match status" value="1"/>
</dbReference>
<feature type="domain" description="Transketolase-like pyrimidine-binding" evidence="4">
    <location>
        <begin position="4"/>
        <end position="179"/>
    </location>
</feature>
<comment type="cofactor">
    <cofactor evidence="1">
        <name>thiamine diphosphate</name>
        <dbReference type="ChEBI" id="CHEBI:58937"/>
    </cofactor>
</comment>